<feature type="region of interest" description="Disordered" evidence="1">
    <location>
        <begin position="552"/>
        <end position="583"/>
    </location>
</feature>
<dbReference type="InterPro" id="IPR036115">
    <property type="entry name" value="GCM_dom_sf"/>
</dbReference>
<dbReference type="GO" id="GO:0006355">
    <property type="term" value="P:regulation of DNA-templated transcription"/>
    <property type="evidence" value="ECO:0007669"/>
    <property type="project" value="InterPro"/>
</dbReference>
<comment type="caution">
    <text evidence="2">The sequence shown here is derived from an EMBL/GenBank/DDBJ whole genome shotgun (WGS) entry which is preliminary data.</text>
</comment>
<reference evidence="2" key="1">
    <citation type="submission" date="2017-12" db="EMBL/GenBank/DDBJ databases">
        <title>Gene loss provides genomic basis for host adaptation in cereal stripe rust fungi.</title>
        <authorList>
            <person name="Xia C."/>
        </authorList>
    </citation>
    <scope>NUCLEOTIDE SEQUENCE [LARGE SCALE GENOMIC DNA]</scope>
    <source>
        <strain evidence="2">93-210</strain>
    </source>
</reference>
<dbReference type="Proteomes" id="UP000239156">
    <property type="component" value="Unassembled WGS sequence"/>
</dbReference>
<dbReference type="SUPFAM" id="SSF90073">
    <property type="entry name" value="GCM domain"/>
    <property type="match status" value="1"/>
</dbReference>
<sequence>MRFTPDHNGIKGAPQPPTVTIPDLSVEAKRKNWELPLAMGQGFSTFIDHDTILDKQQYPLFPNRSTTYVLPVDGPTIKIFRKVGYSHIDTHASWTGGLWKVINITCLGVMLCDQEECDYAGPSPTGRDKIKELLSRNSPCPGAAGRCKGKVYWQDCRTTRCRVNIHKSGWGLLRHEGFHDHPWPTPKKPDLEALEEFFDEVKKNPKATALQLRVGTGTGSDNHKPISSLVDIHESLGNADRLRYYRRLALKEVEECASKKNGGSGGDSVIFDMIQWHKMGLEMISSGHGEGQEHYTFQTRWMSQMLLSRREEGNKLYSGGLISDVTYKFFKNGYLLTTSIYCDDINRWIPVQLSWILGLSESYYEIHFTVLFRQFLLPSISPAEREALATSIVDFSQAQQNGFVAAYCRVFGKISRTEALKKLKGCREHFRQSIIRVQGNRQVLRADQVDAFVDMAMALIELDLDGRTHEERIDEMRRIFPNIKSAGKKTMLKGMIKLYAFVIALERDHSMVMKGMPIKYGGQLKKVVDVSESIGWKKPTKRQRAAVNEYTAKNDGRPPDTTAALLGESGRPPKRAKMGRPTNSLNINKNPYTTFVSYAASEADHLRFRCWLAAALGSLYALYSPLWLKESDRKKTDLFNCVVTHFTNRTSHEITGSGTIKSILSSGSGSIFNAVHKLHPESFLPGKYASCDLFIETILDPHKHSCKVLSSLFWINVSRTFTCPRHKAPVKHALENSTKGVLRITKAMFDDNGVSRSNPKQLLSLWSTIGLHGVSAIQCPQCKANLKKTKSRKAKTFEEDGNVPPPSNNLTELSIISFPEANAPVHLFFHLELATLFADEVKKTLHGQHGLAFQAHHVWPRLHADTTWFLG</sequence>
<feature type="region of interest" description="Disordered" evidence="1">
    <location>
        <begin position="1"/>
        <end position="21"/>
    </location>
</feature>
<dbReference type="VEuPathDB" id="FungiDB:PSTT_08304"/>
<evidence type="ECO:0000313" key="2">
    <source>
        <dbReference type="EMBL" id="POW07400.1"/>
    </source>
</evidence>
<proteinExistence type="predicted"/>
<evidence type="ECO:0008006" key="4">
    <source>
        <dbReference type="Google" id="ProtNLM"/>
    </source>
</evidence>
<accession>A0A2S4VD97</accession>
<evidence type="ECO:0000256" key="1">
    <source>
        <dbReference type="SAM" id="MobiDB-lite"/>
    </source>
</evidence>
<dbReference type="EMBL" id="PKSL01000075">
    <property type="protein sequence ID" value="POW07400.1"/>
    <property type="molecule type" value="Genomic_DNA"/>
</dbReference>
<gene>
    <name evidence="2" type="ORF">PSTT_08304</name>
</gene>
<dbReference type="GO" id="GO:0003677">
    <property type="term" value="F:DNA binding"/>
    <property type="evidence" value="ECO:0007669"/>
    <property type="project" value="InterPro"/>
</dbReference>
<keyword evidence="3" id="KW-1185">Reference proteome</keyword>
<organism evidence="2 3">
    <name type="scientific">Puccinia striiformis</name>
    <dbReference type="NCBI Taxonomy" id="27350"/>
    <lineage>
        <taxon>Eukaryota</taxon>
        <taxon>Fungi</taxon>
        <taxon>Dikarya</taxon>
        <taxon>Basidiomycota</taxon>
        <taxon>Pucciniomycotina</taxon>
        <taxon>Pucciniomycetes</taxon>
        <taxon>Pucciniales</taxon>
        <taxon>Pucciniaceae</taxon>
        <taxon>Puccinia</taxon>
    </lineage>
</organism>
<dbReference type="VEuPathDB" id="FungiDB:PSHT_07487"/>
<evidence type="ECO:0000313" key="3">
    <source>
        <dbReference type="Proteomes" id="UP000239156"/>
    </source>
</evidence>
<protein>
    <recommendedName>
        <fullName evidence="4">GCM domain-containing protein</fullName>
    </recommendedName>
</protein>
<name>A0A2S4VD97_9BASI</name>
<dbReference type="AlphaFoldDB" id="A0A2S4VD97"/>